<name>A0A9P5JYR5_9AGAM</name>
<organism evidence="6 7">
    <name type="scientific">Russula ochroleuca</name>
    <dbReference type="NCBI Taxonomy" id="152965"/>
    <lineage>
        <taxon>Eukaryota</taxon>
        <taxon>Fungi</taxon>
        <taxon>Dikarya</taxon>
        <taxon>Basidiomycota</taxon>
        <taxon>Agaricomycotina</taxon>
        <taxon>Agaricomycetes</taxon>
        <taxon>Russulales</taxon>
        <taxon>Russulaceae</taxon>
        <taxon>Russula</taxon>
    </lineage>
</organism>
<sequence length="424" mass="46841">MPLHTGSRRQSELQSGKDASDLTSQLVDARAELATLQERYDALRADRDRLAQTLAENMKKWKRFKRWIFTAKAKVPSKPNKQYGMRACSSSTPASQRQAAVKMLETPITPMSAKPSPTKSASPRRTPLSQSMYILNTPRKIRITSEGSPRHLKRKRDENEDTTVEEMSQTQEDSQALTFWQPSTPSQRERTRKFSLSSCPPTPQHPPALHSPPPTKRPRRGTEPVPGSTSAVSPPASSRYKCAGGSDGKLPAINAEFEIDPAANGGVPFAFDEVVRGRRHRHGLDAGECEECRGWYAAVGPLPPRLEAPRWSSPPSRPPSSPTLVASESAASPGYENLKERAGESTKGKDAYAAGVSAHRQEVSRHRAQWERAPTPPGYWDIGFPDTQAVEKINERAAELHRQKRACVAAEAAKEVGGRYRQRA</sequence>
<evidence type="ECO:0000256" key="2">
    <source>
        <dbReference type="ARBA" id="ARBA00022763"/>
    </source>
</evidence>
<comment type="subcellular location">
    <subcellularLocation>
        <location evidence="1">Nucleus</location>
    </subcellularLocation>
</comment>
<reference evidence="6" key="1">
    <citation type="submission" date="2019-10" db="EMBL/GenBank/DDBJ databases">
        <authorList>
            <consortium name="DOE Joint Genome Institute"/>
            <person name="Kuo A."/>
            <person name="Miyauchi S."/>
            <person name="Kiss E."/>
            <person name="Drula E."/>
            <person name="Kohler A."/>
            <person name="Sanchez-Garcia M."/>
            <person name="Andreopoulos B."/>
            <person name="Barry K.W."/>
            <person name="Bonito G."/>
            <person name="Buee M."/>
            <person name="Carver A."/>
            <person name="Chen C."/>
            <person name="Cichocki N."/>
            <person name="Clum A."/>
            <person name="Culley D."/>
            <person name="Crous P.W."/>
            <person name="Fauchery L."/>
            <person name="Girlanda M."/>
            <person name="Hayes R."/>
            <person name="Keri Z."/>
            <person name="LaButti K."/>
            <person name="Lipzen A."/>
            <person name="Lombard V."/>
            <person name="Magnuson J."/>
            <person name="Maillard F."/>
            <person name="Morin E."/>
            <person name="Murat C."/>
            <person name="Nolan M."/>
            <person name="Ohm R."/>
            <person name="Pangilinan J."/>
            <person name="Pereira M."/>
            <person name="Perotto S."/>
            <person name="Peter M."/>
            <person name="Riley R."/>
            <person name="Sitrit Y."/>
            <person name="Stielow B."/>
            <person name="Szollosi G."/>
            <person name="Zifcakova L."/>
            <person name="Stursova M."/>
            <person name="Spatafora J.W."/>
            <person name="Tedersoo L."/>
            <person name="Vaario L.-M."/>
            <person name="Yamada A."/>
            <person name="Yan M."/>
            <person name="Wang P."/>
            <person name="Xu J."/>
            <person name="Bruns T."/>
            <person name="Baldrian P."/>
            <person name="Vilgalys R."/>
            <person name="Henrissat B."/>
            <person name="Grigoriev I.V."/>
            <person name="Hibbett D."/>
            <person name="Nagy L.G."/>
            <person name="Martin F.M."/>
        </authorList>
    </citation>
    <scope>NUCLEOTIDE SEQUENCE</scope>
    <source>
        <strain evidence="6">Prilba</strain>
    </source>
</reference>
<feature type="compositionally biased region" description="Polar residues" evidence="4">
    <location>
        <begin position="165"/>
        <end position="186"/>
    </location>
</feature>
<feature type="compositionally biased region" description="Polar residues" evidence="4">
    <location>
        <begin position="88"/>
        <end position="98"/>
    </location>
</feature>
<dbReference type="Pfam" id="PF08573">
    <property type="entry name" value="SAE2"/>
    <property type="match status" value="1"/>
</dbReference>
<feature type="region of interest" description="Disordered" evidence="4">
    <location>
        <begin position="80"/>
        <end position="243"/>
    </location>
</feature>
<feature type="region of interest" description="Disordered" evidence="4">
    <location>
        <begin position="307"/>
        <end position="333"/>
    </location>
</feature>
<evidence type="ECO:0000313" key="6">
    <source>
        <dbReference type="EMBL" id="KAF8472194.1"/>
    </source>
</evidence>
<accession>A0A9P5JYR5</accession>
<dbReference type="OrthoDB" id="5801062at2759"/>
<dbReference type="PANTHER" id="PTHR15107:SF0">
    <property type="entry name" value="DNA ENDONUCLEASE ACTIVATOR CTP1 C-TERMINAL DOMAIN-CONTAINING PROTEIN"/>
    <property type="match status" value="1"/>
</dbReference>
<gene>
    <name evidence="6" type="ORF">DFH94DRAFT_696264</name>
</gene>
<dbReference type="InterPro" id="IPR033316">
    <property type="entry name" value="RBBP8-like"/>
</dbReference>
<evidence type="ECO:0000256" key="1">
    <source>
        <dbReference type="ARBA" id="ARBA00004123"/>
    </source>
</evidence>
<feature type="compositionally biased region" description="Polar residues" evidence="4">
    <location>
        <begin position="227"/>
        <end position="236"/>
    </location>
</feature>
<proteinExistence type="predicted"/>
<dbReference type="GO" id="GO:0010792">
    <property type="term" value="P:DNA double-strand break processing involved in repair via single-strand annealing"/>
    <property type="evidence" value="ECO:0007669"/>
    <property type="project" value="TreeGrafter"/>
</dbReference>
<evidence type="ECO:0000313" key="7">
    <source>
        <dbReference type="Proteomes" id="UP000759537"/>
    </source>
</evidence>
<keyword evidence="7" id="KW-1185">Reference proteome</keyword>
<comment type="caution">
    <text evidence="6">The sequence shown here is derived from an EMBL/GenBank/DDBJ whole genome shotgun (WGS) entry which is preliminary data.</text>
</comment>
<dbReference type="GO" id="GO:0003684">
    <property type="term" value="F:damaged DNA binding"/>
    <property type="evidence" value="ECO:0007669"/>
    <property type="project" value="TreeGrafter"/>
</dbReference>
<evidence type="ECO:0000259" key="5">
    <source>
        <dbReference type="Pfam" id="PF08573"/>
    </source>
</evidence>
<feature type="region of interest" description="Disordered" evidence="4">
    <location>
        <begin position="1"/>
        <end position="23"/>
    </location>
</feature>
<feature type="domain" description="DNA endonuclease activator Ctp1 C-terminal" evidence="5">
    <location>
        <begin position="270"/>
        <end position="388"/>
    </location>
</feature>
<keyword evidence="2" id="KW-0227">DNA damage</keyword>
<dbReference type="EMBL" id="WHVB01000021">
    <property type="protein sequence ID" value="KAF8472194.1"/>
    <property type="molecule type" value="Genomic_DNA"/>
</dbReference>
<feature type="compositionally biased region" description="Pro residues" evidence="4">
    <location>
        <begin position="200"/>
        <end position="215"/>
    </location>
</feature>
<protein>
    <recommendedName>
        <fullName evidence="5">DNA endonuclease activator Ctp1 C-terminal domain-containing protein</fullName>
    </recommendedName>
</protein>
<evidence type="ECO:0000256" key="3">
    <source>
        <dbReference type="ARBA" id="ARBA00023242"/>
    </source>
</evidence>
<dbReference type="PANTHER" id="PTHR15107">
    <property type="entry name" value="RETINOBLASTOMA BINDING PROTEIN 8"/>
    <property type="match status" value="1"/>
</dbReference>
<dbReference type="InterPro" id="IPR013882">
    <property type="entry name" value="Ctp1_C"/>
</dbReference>
<evidence type="ECO:0000256" key="4">
    <source>
        <dbReference type="SAM" id="MobiDB-lite"/>
    </source>
</evidence>
<reference evidence="6" key="2">
    <citation type="journal article" date="2020" name="Nat. Commun.">
        <title>Large-scale genome sequencing of mycorrhizal fungi provides insights into the early evolution of symbiotic traits.</title>
        <authorList>
            <person name="Miyauchi S."/>
            <person name="Kiss E."/>
            <person name="Kuo A."/>
            <person name="Drula E."/>
            <person name="Kohler A."/>
            <person name="Sanchez-Garcia M."/>
            <person name="Morin E."/>
            <person name="Andreopoulos B."/>
            <person name="Barry K.W."/>
            <person name="Bonito G."/>
            <person name="Buee M."/>
            <person name="Carver A."/>
            <person name="Chen C."/>
            <person name="Cichocki N."/>
            <person name="Clum A."/>
            <person name="Culley D."/>
            <person name="Crous P.W."/>
            <person name="Fauchery L."/>
            <person name="Girlanda M."/>
            <person name="Hayes R.D."/>
            <person name="Keri Z."/>
            <person name="LaButti K."/>
            <person name="Lipzen A."/>
            <person name="Lombard V."/>
            <person name="Magnuson J."/>
            <person name="Maillard F."/>
            <person name="Murat C."/>
            <person name="Nolan M."/>
            <person name="Ohm R.A."/>
            <person name="Pangilinan J."/>
            <person name="Pereira M.F."/>
            <person name="Perotto S."/>
            <person name="Peter M."/>
            <person name="Pfister S."/>
            <person name="Riley R."/>
            <person name="Sitrit Y."/>
            <person name="Stielow J.B."/>
            <person name="Szollosi G."/>
            <person name="Zifcakova L."/>
            <person name="Stursova M."/>
            <person name="Spatafora J.W."/>
            <person name="Tedersoo L."/>
            <person name="Vaario L.M."/>
            <person name="Yamada A."/>
            <person name="Yan M."/>
            <person name="Wang P."/>
            <person name="Xu J."/>
            <person name="Bruns T."/>
            <person name="Baldrian P."/>
            <person name="Vilgalys R."/>
            <person name="Dunand C."/>
            <person name="Henrissat B."/>
            <person name="Grigoriev I.V."/>
            <person name="Hibbett D."/>
            <person name="Nagy L.G."/>
            <person name="Martin F.M."/>
        </authorList>
    </citation>
    <scope>NUCLEOTIDE SEQUENCE</scope>
    <source>
        <strain evidence="6">Prilba</strain>
    </source>
</reference>
<dbReference type="GO" id="GO:0005634">
    <property type="term" value="C:nucleus"/>
    <property type="evidence" value="ECO:0007669"/>
    <property type="project" value="UniProtKB-SubCell"/>
</dbReference>
<keyword evidence="3" id="KW-0539">Nucleus</keyword>
<feature type="compositionally biased region" description="Low complexity" evidence="4">
    <location>
        <begin position="112"/>
        <end position="127"/>
    </location>
</feature>
<dbReference type="Proteomes" id="UP000759537">
    <property type="component" value="Unassembled WGS sequence"/>
</dbReference>
<dbReference type="AlphaFoldDB" id="A0A9P5JYR5"/>